<keyword evidence="2" id="KW-1185">Reference proteome</keyword>
<dbReference type="AlphaFoldDB" id="A0A5B7X3R2"/>
<dbReference type="KEGG" id="afla:FHG64_08010"/>
<sequence length="85" mass="9353">MEKLYAYMNLSGLKFGVLAHFAPLSTITVKPVPPLTQVVVAVVKARIAARQIPNQFQPFQQKAIQTGIPELEVAAHSQLTRSQLL</sequence>
<evidence type="ECO:0000313" key="1">
    <source>
        <dbReference type="EMBL" id="QCY69341.1"/>
    </source>
</evidence>
<reference evidence="1 2" key="1">
    <citation type="submission" date="2019-06" db="EMBL/GenBank/DDBJ databases">
        <title>Complete genome sequence of Antarcticibacterium flavum KCTC 52984T from an Antarctic marine sediment.</title>
        <authorList>
            <person name="Lee Y.M."/>
            <person name="Shin S.C."/>
        </authorList>
    </citation>
    <scope>NUCLEOTIDE SEQUENCE [LARGE SCALE GENOMIC DNA]</scope>
    <source>
        <strain evidence="1 2">KCTC 52984</strain>
    </source>
</reference>
<proteinExistence type="predicted"/>
<dbReference type="EMBL" id="CP040812">
    <property type="protein sequence ID" value="QCY69341.1"/>
    <property type="molecule type" value="Genomic_DNA"/>
</dbReference>
<organism evidence="1 2">
    <name type="scientific">Antarcticibacterium flavum</name>
    <dbReference type="NCBI Taxonomy" id="2058175"/>
    <lineage>
        <taxon>Bacteria</taxon>
        <taxon>Pseudomonadati</taxon>
        <taxon>Bacteroidota</taxon>
        <taxon>Flavobacteriia</taxon>
        <taxon>Flavobacteriales</taxon>
        <taxon>Flavobacteriaceae</taxon>
        <taxon>Antarcticibacterium</taxon>
    </lineage>
</organism>
<evidence type="ECO:0000313" key="2">
    <source>
        <dbReference type="Proteomes" id="UP000309016"/>
    </source>
</evidence>
<dbReference type="Proteomes" id="UP000309016">
    <property type="component" value="Chromosome"/>
</dbReference>
<accession>A0A5B7X3R2</accession>
<protein>
    <submittedName>
        <fullName evidence="1">Uncharacterized protein</fullName>
    </submittedName>
</protein>
<name>A0A5B7X3R2_9FLAO</name>
<gene>
    <name evidence="1" type="ORF">FHG64_08010</name>
</gene>
<dbReference type="RefSeq" id="WP_139065910.1">
    <property type="nucleotide sequence ID" value="NZ_CP040812.1"/>
</dbReference>